<dbReference type="InterPro" id="IPR008918">
    <property type="entry name" value="HhH2"/>
</dbReference>
<dbReference type="InterPro" id="IPR002421">
    <property type="entry name" value="5-3_exonuclease"/>
</dbReference>
<evidence type="ECO:0000259" key="6">
    <source>
        <dbReference type="SMART" id="SM00475"/>
    </source>
</evidence>
<dbReference type="NCBIfam" id="NF011547">
    <property type="entry name" value="PRK14976.1-4"/>
    <property type="match status" value="1"/>
</dbReference>
<feature type="domain" description="5'-3' exonuclease" evidence="6">
    <location>
        <begin position="1"/>
        <end position="264"/>
    </location>
</feature>
<dbReference type="GO" id="GO:0003677">
    <property type="term" value="F:DNA binding"/>
    <property type="evidence" value="ECO:0007669"/>
    <property type="project" value="UniProtKB-KW"/>
</dbReference>
<dbReference type="AlphaFoldDB" id="A0A559KJB3"/>
<dbReference type="SMART" id="SM00279">
    <property type="entry name" value="HhH2"/>
    <property type="match status" value="1"/>
</dbReference>
<dbReference type="CDD" id="cd09859">
    <property type="entry name" value="PIN_53EXO"/>
    <property type="match status" value="1"/>
</dbReference>
<evidence type="ECO:0000256" key="2">
    <source>
        <dbReference type="ARBA" id="ARBA00022801"/>
    </source>
</evidence>
<dbReference type="InterPro" id="IPR020045">
    <property type="entry name" value="DNA_polI_H3TH"/>
</dbReference>
<dbReference type="CDD" id="cd09898">
    <property type="entry name" value="H3TH_53EXO"/>
    <property type="match status" value="1"/>
</dbReference>
<keyword evidence="1" id="KW-0540">Nuclease</keyword>
<dbReference type="InterPro" id="IPR020046">
    <property type="entry name" value="5-3_exonucl_a-hlix_arch_N"/>
</dbReference>
<dbReference type="InterPro" id="IPR029060">
    <property type="entry name" value="PIN-like_dom_sf"/>
</dbReference>
<keyword evidence="8" id="KW-1185">Reference proteome</keyword>
<reference evidence="7 8" key="1">
    <citation type="submission" date="2019-06" db="EMBL/GenBank/DDBJ databases">
        <title>Draft Genome Sequence of Candidatus Phytoplasma pini-Related Strain MDPP: A Resource for Comparative Genomics of Gymnosperm-infecting Phytoplasmas.</title>
        <authorList>
            <person name="Cai W."/>
            <person name="Costanzo S."/>
            <person name="Shao J."/>
            <person name="Zhao Y."/>
            <person name="Davis R."/>
        </authorList>
    </citation>
    <scope>NUCLEOTIDE SEQUENCE [LARGE SCALE GENOMIC DNA]</scope>
    <source>
        <strain evidence="7 8">MDPP</strain>
    </source>
</reference>
<sequence>MKDLILIDGNSFVFRAYYATVYKKKNIMTNSEGQEVNALFIFMKMFQKILKQNHKNICVFFDSPDKTIRHELYSNYKQGRPSTPISLINQISLIKEYLELLGIRYYFQSGYEADDMIGTIAKQASYQKIPVFIFSSDKDFLQLIDDQITVCLIKKGLSNIVYYDVSKLKEEYHLTPEQMVDFKSLVGDSSDNILGVPKIGIKTAIELLNKFHTLENIFNCLSQLKGKIKENLISFRERVFFNRFLMTINILASLSFDYMQTQRKDVQKEALFLFLKNHKISQEKEFNKNLL</sequence>
<evidence type="ECO:0000256" key="3">
    <source>
        <dbReference type="ARBA" id="ARBA00023125"/>
    </source>
</evidence>
<comment type="function">
    <text evidence="4">5'-3' exonuclease acting preferentially on double-stranded DNA.</text>
</comment>
<name>A0A559KJB3_9MOLU</name>
<dbReference type="OrthoDB" id="9806424at2"/>
<evidence type="ECO:0000256" key="4">
    <source>
        <dbReference type="ARBA" id="ARBA00049957"/>
    </source>
</evidence>
<keyword evidence="3" id="KW-0238">DNA-binding</keyword>
<dbReference type="RefSeq" id="WP_144658387.1">
    <property type="nucleotide sequence ID" value="NZ_VIAE01000005.1"/>
</dbReference>
<evidence type="ECO:0000256" key="1">
    <source>
        <dbReference type="ARBA" id="ARBA00022722"/>
    </source>
</evidence>
<evidence type="ECO:0000256" key="5">
    <source>
        <dbReference type="ARBA" id="ARBA00050026"/>
    </source>
</evidence>
<dbReference type="Gene3D" id="1.10.150.20">
    <property type="entry name" value="5' to 3' exonuclease, C-terminal subdomain"/>
    <property type="match status" value="1"/>
</dbReference>
<dbReference type="GO" id="GO:0008409">
    <property type="term" value="F:5'-3' exonuclease activity"/>
    <property type="evidence" value="ECO:0007669"/>
    <property type="project" value="InterPro"/>
</dbReference>
<comment type="caution">
    <text evidence="7">The sequence shown here is derived from an EMBL/GenBank/DDBJ whole genome shotgun (WGS) entry which is preliminary data.</text>
</comment>
<evidence type="ECO:0000313" key="8">
    <source>
        <dbReference type="Proteomes" id="UP000320078"/>
    </source>
</evidence>
<dbReference type="GO" id="GO:0033567">
    <property type="term" value="P:DNA replication, Okazaki fragment processing"/>
    <property type="evidence" value="ECO:0007669"/>
    <property type="project" value="InterPro"/>
</dbReference>
<proteinExistence type="predicted"/>
<dbReference type="Proteomes" id="UP000320078">
    <property type="component" value="Unassembled WGS sequence"/>
</dbReference>
<organism evidence="7 8">
    <name type="scientific">Candidatus Phytoplasma pini</name>
    <dbReference type="NCBI Taxonomy" id="267362"/>
    <lineage>
        <taxon>Bacteria</taxon>
        <taxon>Bacillati</taxon>
        <taxon>Mycoplasmatota</taxon>
        <taxon>Mollicutes</taxon>
        <taxon>Acholeplasmatales</taxon>
        <taxon>Acholeplasmataceae</taxon>
        <taxon>Candidatus Phytoplasma</taxon>
    </lineage>
</organism>
<evidence type="ECO:0000313" key="7">
    <source>
        <dbReference type="EMBL" id="TVY12222.1"/>
    </source>
</evidence>
<protein>
    <recommendedName>
        <fullName evidence="5">5'-3' exonuclease</fullName>
    </recommendedName>
</protein>
<keyword evidence="2" id="KW-0378">Hydrolase</keyword>
<dbReference type="PANTHER" id="PTHR42646:SF2">
    <property type="entry name" value="5'-3' EXONUCLEASE FAMILY PROTEIN"/>
    <property type="match status" value="1"/>
</dbReference>
<dbReference type="GO" id="GO:0017108">
    <property type="term" value="F:5'-flap endonuclease activity"/>
    <property type="evidence" value="ECO:0007669"/>
    <property type="project" value="InterPro"/>
</dbReference>
<dbReference type="Gene3D" id="3.40.50.1010">
    <property type="entry name" value="5'-nuclease"/>
    <property type="match status" value="1"/>
</dbReference>
<accession>A0A559KJB3</accession>
<dbReference type="FunFam" id="1.10.150.20:FF:000003">
    <property type="entry name" value="DNA polymerase I"/>
    <property type="match status" value="1"/>
</dbReference>
<gene>
    <name evidence="7" type="primary">polA</name>
    <name evidence="7" type="ORF">MDPP_00230</name>
</gene>
<dbReference type="InterPro" id="IPR038969">
    <property type="entry name" value="FEN"/>
</dbReference>
<dbReference type="SUPFAM" id="SSF47807">
    <property type="entry name" value="5' to 3' exonuclease, C-terminal subdomain"/>
    <property type="match status" value="1"/>
</dbReference>
<dbReference type="Pfam" id="PF01367">
    <property type="entry name" value="5_3_exonuc"/>
    <property type="match status" value="1"/>
</dbReference>
<dbReference type="Pfam" id="PF02739">
    <property type="entry name" value="5_3_exonuc_N"/>
    <property type="match status" value="1"/>
</dbReference>
<dbReference type="InterPro" id="IPR036279">
    <property type="entry name" value="5-3_exonuclease_C_sf"/>
</dbReference>
<dbReference type="SMART" id="SM00475">
    <property type="entry name" value="53EXOc"/>
    <property type="match status" value="1"/>
</dbReference>
<dbReference type="PANTHER" id="PTHR42646">
    <property type="entry name" value="FLAP ENDONUCLEASE XNI"/>
    <property type="match status" value="1"/>
</dbReference>
<dbReference type="SUPFAM" id="SSF88723">
    <property type="entry name" value="PIN domain-like"/>
    <property type="match status" value="1"/>
</dbReference>
<dbReference type="EMBL" id="VIAE01000005">
    <property type="protein sequence ID" value="TVY12222.1"/>
    <property type="molecule type" value="Genomic_DNA"/>
</dbReference>